<organism evidence="1 2">
    <name type="scientific">Dothistroma septosporum (strain NZE10 / CBS 128990)</name>
    <name type="common">Red band needle blight fungus</name>
    <name type="synonym">Mycosphaerella pini</name>
    <dbReference type="NCBI Taxonomy" id="675120"/>
    <lineage>
        <taxon>Eukaryota</taxon>
        <taxon>Fungi</taxon>
        <taxon>Dikarya</taxon>
        <taxon>Ascomycota</taxon>
        <taxon>Pezizomycotina</taxon>
        <taxon>Dothideomycetes</taxon>
        <taxon>Dothideomycetidae</taxon>
        <taxon>Mycosphaerellales</taxon>
        <taxon>Mycosphaerellaceae</taxon>
        <taxon>Dothistroma</taxon>
    </lineage>
</organism>
<accession>N1Q366</accession>
<name>N1Q366_DOTSN</name>
<proteinExistence type="predicted"/>
<keyword evidence="2" id="KW-1185">Reference proteome</keyword>
<gene>
    <name evidence="1" type="ORF">DOTSEDRAFT_68436</name>
</gene>
<sequence length="83" mass="9333">MTVSTLEFFCRRSGTQASTLDCGNHGLILPKHSRLSQRASSTVCILLTLRSRVYRCSQIRVRDSLFLVTVAPRTDPLLSHQKT</sequence>
<reference evidence="1 2" key="2">
    <citation type="journal article" date="2012" name="PLoS Pathog.">
        <title>Diverse lifestyles and strategies of plant pathogenesis encoded in the genomes of eighteen Dothideomycetes fungi.</title>
        <authorList>
            <person name="Ohm R.A."/>
            <person name="Feau N."/>
            <person name="Henrissat B."/>
            <person name="Schoch C.L."/>
            <person name="Horwitz B.A."/>
            <person name="Barry K.W."/>
            <person name="Condon B.J."/>
            <person name="Copeland A.C."/>
            <person name="Dhillon B."/>
            <person name="Glaser F."/>
            <person name="Hesse C.N."/>
            <person name="Kosti I."/>
            <person name="LaButti K."/>
            <person name="Lindquist E.A."/>
            <person name="Lucas S."/>
            <person name="Salamov A.A."/>
            <person name="Bradshaw R.E."/>
            <person name="Ciuffetti L."/>
            <person name="Hamelin R.C."/>
            <person name="Kema G.H.J."/>
            <person name="Lawrence C."/>
            <person name="Scott J.A."/>
            <person name="Spatafora J.W."/>
            <person name="Turgeon B.G."/>
            <person name="de Wit P.J.G.M."/>
            <person name="Zhong S."/>
            <person name="Goodwin S.B."/>
            <person name="Grigoriev I.V."/>
        </authorList>
    </citation>
    <scope>NUCLEOTIDE SEQUENCE [LARGE SCALE GENOMIC DNA]</scope>
    <source>
        <strain evidence="2">NZE10 / CBS 128990</strain>
    </source>
</reference>
<protein>
    <submittedName>
        <fullName evidence="1">Uncharacterized protein</fullName>
    </submittedName>
</protein>
<reference evidence="2" key="1">
    <citation type="journal article" date="2012" name="PLoS Genet.">
        <title>The genomes of the fungal plant pathogens Cladosporium fulvum and Dothistroma septosporum reveal adaptation to different hosts and lifestyles but also signatures of common ancestry.</title>
        <authorList>
            <person name="de Wit P.J.G.M."/>
            <person name="van der Burgt A."/>
            <person name="Oekmen B."/>
            <person name="Stergiopoulos I."/>
            <person name="Abd-Elsalam K.A."/>
            <person name="Aerts A.L."/>
            <person name="Bahkali A.H."/>
            <person name="Beenen H.G."/>
            <person name="Chettri P."/>
            <person name="Cox M.P."/>
            <person name="Datema E."/>
            <person name="de Vries R.P."/>
            <person name="Dhillon B."/>
            <person name="Ganley A.R."/>
            <person name="Griffiths S.A."/>
            <person name="Guo Y."/>
            <person name="Hamelin R.C."/>
            <person name="Henrissat B."/>
            <person name="Kabir M.S."/>
            <person name="Jashni M.K."/>
            <person name="Kema G."/>
            <person name="Klaubauf S."/>
            <person name="Lapidus A."/>
            <person name="Levasseur A."/>
            <person name="Lindquist E."/>
            <person name="Mehrabi R."/>
            <person name="Ohm R.A."/>
            <person name="Owen T.J."/>
            <person name="Salamov A."/>
            <person name="Schwelm A."/>
            <person name="Schijlen E."/>
            <person name="Sun H."/>
            <person name="van den Burg H.A."/>
            <person name="van Ham R.C.H.J."/>
            <person name="Zhang S."/>
            <person name="Goodwin S.B."/>
            <person name="Grigoriev I.V."/>
            <person name="Collemare J."/>
            <person name="Bradshaw R.E."/>
        </authorList>
    </citation>
    <scope>NUCLEOTIDE SEQUENCE [LARGE SCALE GENOMIC DNA]</scope>
    <source>
        <strain evidence="2">NZE10 / CBS 128990</strain>
    </source>
</reference>
<dbReference type="AlphaFoldDB" id="N1Q366"/>
<dbReference type="Proteomes" id="UP000016933">
    <property type="component" value="Unassembled WGS sequence"/>
</dbReference>
<evidence type="ECO:0000313" key="1">
    <source>
        <dbReference type="EMBL" id="EME49658.1"/>
    </source>
</evidence>
<dbReference type="EMBL" id="KB446535">
    <property type="protein sequence ID" value="EME49658.1"/>
    <property type="molecule type" value="Genomic_DNA"/>
</dbReference>
<dbReference type="HOGENOM" id="CLU_2542547_0_0_1"/>
<evidence type="ECO:0000313" key="2">
    <source>
        <dbReference type="Proteomes" id="UP000016933"/>
    </source>
</evidence>